<evidence type="ECO:0000256" key="1">
    <source>
        <dbReference type="SAM" id="Phobius"/>
    </source>
</evidence>
<keyword evidence="1" id="KW-0472">Membrane</keyword>
<sequence length="117" mass="13819">MTLVKTDLSTDCCLYAQKKSVLFWSLVNHAYSTYNPLGLSFFINDKVVNLKLNQSNNIFLSIENILVRQCLKFGYRPLWLNKKLLTLLLLLIDINNCFTMHKIFLVKRFILKKIRFQ</sequence>
<keyword evidence="1" id="KW-1133">Transmembrane helix</keyword>
<evidence type="ECO:0000313" key="2">
    <source>
        <dbReference type="EMBL" id="ONG37320.1"/>
    </source>
</evidence>
<reference evidence="2 3" key="1">
    <citation type="submission" date="2016-10" db="EMBL/GenBank/DDBJ databases">
        <title>Draft Genome sequence of Alkanindiges sp. strain H1.</title>
        <authorList>
            <person name="Subhash Y."/>
            <person name="Lee S."/>
        </authorList>
    </citation>
    <scope>NUCLEOTIDE SEQUENCE [LARGE SCALE GENOMIC DNA]</scope>
    <source>
        <strain evidence="2 3">H1</strain>
    </source>
</reference>
<keyword evidence="1" id="KW-0812">Transmembrane</keyword>
<dbReference type="AlphaFoldDB" id="A0A1S8CR17"/>
<organism evidence="2 3">
    <name type="scientific">Alkanindiges hydrocarboniclasticus</name>
    <dbReference type="NCBI Taxonomy" id="1907941"/>
    <lineage>
        <taxon>Bacteria</taxon>
        <taxon>Pseudomonadati</taxon>
        <taxon>Pseudomonadota</taxon>
        <taxon>Gammaproteobacteria</taxon>
        <taxon>Moraxellales</taxon>
        <taxon>Moraxellaceae</taxon>
        <taxon>Alkanindiges</taxon>
    </lineage>
</organism>
<comment type="caution">
    <text evidence="2">The sequence shown here is derived from an EMBL/GenBank/DDBJ whole genome shotgun (WGS) entry which is preliminary data.</text>
</comment>
<accession>A0A1S8CR17</accession>
<gene>
    <name evidence="2" type="ORF">BKE30_14795</name>
</gene>
<dbReference type="EMBL" id="MLCN01000056">
    <property type="protein sequence ID" value="ONG37320.1"/>
    <property type="molecule type" value="Genomic_DNA"/>
</dbReference>
<keyword evidence="3" id="KW-1185">Reference proteome</keyword>
<evidence type="ECO:0000313" key="3">
    <source>
        <dbReference type="Proteomes" id="UP000192132"/>
    </source>
</evidence>
<protein>
    <submittedName>
        <fullName evidence="2">Uncharacterized protein</fullName>
    </submittedName>
</protein>
<name>A0A1S8CR17_9GAMM</name>
<proteinExistence type="predicted"/>
<dbReference type="Proteomes" id="UP000192132">
    <property type="component" value="Unassembled WGS sequence"/>
</dbReference>
<feature type="transmembrane region" description="Helical" evidence="1">
    <location>
        <begin position="84"/>
        <end position="105"/>
    </location>
</feature>